<dbReference type="EMBL" id="JAMSHJ010000003">
    <property type="protein sequence ID" value="KAI5432032.1"/>
    <property type="molecule type" value="Genomic_DNA"/>
</dbReference>
<gene>
    <name evidence="1" type="ORF">KIW84_035966</name>
</gene>
<reference evidence="1 2" key="1">
    <citation type="journal article" date="2022" name="Nat. Genet.">
        <title>Improved pea reference genome and pan-genome highlight genomic features and evolutionary characteristics.</title>
        <authorList>
            <person name="Yang T."/>
            <person name="Liu R."/>
            <person name="Luo Y."/>
            <person name="Hu S."/>
            <person name="Wang D."/>
            <person name="Wang C."/>
            <person name="Pandey M.K."/>
            <person name="Ge S."/>
            <person name="Xu Q."/>
            <person name="Li N."/>
            <person name="Li G."/>
            <person name="Huang Y."/>
            <person name="Saxena R.K."/>
            <person name="Ji Y."/>
            <person name="Li M."/>
            <person name="Yan X."/>
            <person name="He Y."/>
            <person name="Liu Y."/>
            <person name="Wang X."/>
            <person name="Xiang C."/>
            <person name="Varshney R.K."/>
            <person name="Ding H."/>
            <person name="Gao S."/>
            <person name="Zong X."/>
        </authorList>
    </citation>
    <scope>NUCLEOTIDE SEQUENCE [LARGE SCALE GENOMIC DNA]</scope>
    <source>
        <strain evidence="1 2">cv. Zhongwan 6</strain>
    </source>
</reference>
<accession>A0A9D4Y3C8</accession>
<comment type="caution">
    <text evidence="1">The sequence shown here is derived from an EMBL/GenBank/DDBJ whole genome shotgun (WGS) entry which is preliminary data.</text>
</comment>
<protein>
    <submittedName>
        <fullName evidence="1">Uncharacterized protein</fullName>
    </submittedName>
</protein>
<sequence>MTITLDDVFNLFHLPLAGNISPFIANKGNRFHLFWQHDIYKNLVEQSMYDAVARVYMLHIVGYTILENKSHVYIDARCISMFVDFTHLEWARGYVSLTILYTSL</sequence>
<name>A0A9D4Y3C8_PEA</name>
<dbReference type="Proteomes" id="UP001058974">
    <property type="component" value="Chromosome 3"/>
</dbReference>
<evidence type="ECO:0000313" key="2">
    <source>
        <dbReference type="Proteomes" id="UP001058974"/>
    </source>
</evidence>
<proteinExistence type="predicted"/>
<dbReference type="AlphaFoldDB" id="A0A9D4Y3C8"/>
<evidence type="ECO:0000313" key="1">
    <source>
        <dbReference type="EMBL" id="KAI5432032.1"/>
    </source>
</evidence>
<dbReference type="Gramene" id="Psat03G0596600-T1">
    <property type="protein sequence ID" value="KAI5432032.1"/>
    <property type="gene ID" value="KIW84_035966"/>
</dbReference>
<keyword evidence="2" id="KW-1185">Reference proteome</keyword>
<organism evidence="1 2">
    <name type="scientific">Pisum sativum</name>
    <name type="common">Garden pea</name>
    <name type="synonym">Lathyrus oleraceus</name>
    <dbReference type="NCBI Taxonomy" id="3888"/>
    <lineage>
        <taxon>Eukaryota</taxon>
        <taxon>Viridiplantae</taxon>
        <taxon>Streptophyta</taxon>
        <taxon>Embryophyta</taxon>
        <taxon>Tracheophyta</taxon>
        <taxon>Spermatophyta</taxon>
        <taxon>Magnoliopsida</taxon>
        <taxon>eudicotyledons</taxon>
        <taxon>Gunneridae</taxon>
        <taxon>Pentapetalae</taxon>
        <taxon>rosids</taxon>
        <taxon>fabids</taxon>
        <taxon>Fabales</taxon>
        <taxon>Fabaceae</taxon>
        <taxon>Papilionoideae</taxon>
        <taxon>50 kb inversion clade</taxon>
        <taxon>NPAAA clade</taxon>
        <taxon>Hologalegina</taxon>
        <taxon>IRL clade</taxon>
        <taxon>Fabeae</taxon>
        <taxon>Lathyrus</taxon>
    </lineage>
</organism>